<protein>
    <submittedName>
        <fullName evidence="1">Uncharacterized protein</fullName>
    </submittedName>
</protein>
<dbReference type="EMBL" id="BK014959">
    <property type="protein sequence ID" value="DAD84403.1"/>
    <property type="molecule type" value="Genomic_DNA"/>
</dbReference>
<name>A0A8S5MR11_9CAUD</name>
<evidence type="ECO:0000313" key="1">
    <source>
        <dbReference type="EMBL" id="DAD84403.1"/>
    </source>
</evidence>
<reference evidence="1" key="1">
    <citation type="journal article" date="2021" name="Proc. Natl. Acad. Sci. U.S.A.">
        <title>A Catalog of Tens of Thousands of Viruses from Human Metagenomes Reveals Hidden Associations with Chronic Diseases.</title>
        <authorList>
            <person name="Tisza M.J."/>
            <person name="Buck C.B."/>
        </authorList>
    </citation>
    <scope>NUCLEOTIDE SEQUENCE</scope>
    <source>
        <strain evidence="1">CtUS21</strain>
    </source>
</reference>
<sequence>MGFIPEAVAQLSTGEQIIPESAQEQDYLINVANNPNYSPEQKDRLAQLGTLVKPHNFDINFEQNKRDQYPTELDEPLRRMIRGS</sequence>
<accession>A0A8S5MR11</accession>
<organism evidence="1">
    <name type="scientific">Podoviridae sp. ctUS21</name>
    <dbReference type="NCBI Taxonomy" id="2826557"/>
    <lineage>
        <taxon>Viruses</taxon>
        <taxon>Duplodnaviria</taxon>
        <taxon>Heunggongvirae</taxon>
        <taxon>Uroviricota</taxon>
        <taxon>Caudoviricetes</taxon>
    </lineage>
</organism>
<proteinExistence type="predicted"/>